<evidence type="ECO:0000313" key="5">
    <source>
        <dbReference type="EMBL" id="ETO26131.1"/>
    </source>
</evidence>
<dbReference type="InterPro" id="IPR036719">
    <property type="entry name" value="Neuro-gated_channel_TM_sf"/>
</dbReference>
<dbReference type="EMBL" id="ASPP01008059">
    <property type="protein sequence ID" value="ETO26131.1"/>
    <property type="molecule type" value="Genomic_DNA"/>
</dbReference>
<feature type="transmembrane region" description="Helical" evidence="3">
    <location>
        <begin position="298"/>
        <end position="324"/>
    </location>
</feature>
<dbReference type="Proteomes" id="UP000023152">
    <property type="component" value="Unassembled WGS sequence"/>
</dbReference>
<dbReference type="InterPro" id="IPR012292">
    <property type="entry name" value="Globin/Proto"/>
</dbReference>
<comment type="caution">
    <text evidence="5">The sequence shown here is derived from an EMBL/GenBank/DDBJ whole genome shotgun (WGS) entry which is preliminary data.</text>
</comment>
<feature type="transmembrane region" description="Helical" evidence="3">
    <location>
        <begin position="330"/>
        <end position="347"/>
    </location>
</feature>
<keyword evidence="3" id="KW-1133">Transmembrane helix</keyword>
<evidence type="ECO:0000313" key="6">
    <source>
        <dbReference type="Proteomes" id="UP000023152"/>
    </source>
</evidence>
<dbReference type="SUPFAM" id="SSF90112">
    <property type="entry name" value="Neurotransmitter-gated ion-channel transmembrane pore"/>
    <property type="match status" value="1"/>
</dbReference>
<evidence type="ECO:0000256" key="1">
    <source>
        <dbReference type="ARBA" id="ARBA00004141"/>
    </source>
</evidence>
<keyword evidence="3" id="KW-0472">Membrane</keyword>
<dbReference type="InterPro" id="IPR009050">
    <property type="entry name" value="Globin-like_sf"/>
</dbReference>
<dbReference type="InterPro" id="IPR000971">
    <property type="entry name" value="Globin"/>
</dbReference>
<keyword evidence="3" id="KW-0812">Transmembrane</keyword>
<dbReference type="InterPro" id="IPR044399">
    <property type="entry name" value="Mb-like_M"/>
</dbReference>
<comment type="subcellular location">
    <subcellularLocation>
        <location evidence="1">Membrane</location>
        <topology evidence="1">Multi-pass membrane protein</topology>
    </subcellularLocation>
</comment>
<evidence type="ECO:0000256" key="3">
    <source>
        <dbReference type="SAM" id="Phobius"/>
    </source>
</evidence>
<reference evidence="5 6" key="1">
    <citation type="journal article" date="2013" name="Curr. Biol.">
        <title>The Genome of the Foraminiferan Reticulomyxa filosa.</title>
        <authorList>
            <person name="Glockner G."/>
            <person name="Hulsmann N."/>
            <person name="Schleicher M."/>
            <person name="Noegel A.A."/>
            <person name="Eichinger L."/>
            <person name="Gallinger C."/>
            <person name="Pawlowski J."/>
            <person name="Sierra R."/>
            <person name="Euteneuer U."/>
            <person name="Pillet L."/>
            <person name="Moustafa A."/>
            <person name="Platzer M."/>
            <person name="Groth M."/>
            <person name="Szafranski K."/>
            <person name="Schliwa M."/>
        </authorList>
    </citation>
    <scope>NUCLEOTIDE SEQUENCE [LARGE SCALE GENOMIC DNA]</scope>
</reference>
<dbReference type="OrthoDB" id="436496at2759"/>
<dbReference type="GO" id="GO:0020037">
    <property type="term" value="F:heme binding"/>
    <property type="evidence" value="ECO:0007669"/>
    <property type="project" value="InterPro"/>
</dbReference>
<dbReference type="InterPro" id="IPR036734">
    <property type="entry name" value="Neur_chan_lig-bd_sf"/>
</dbReference>
<dbReference type="AlphaFoldDB" id="X6NJF6"/>
<evidence type="ECO:0000256" key="2">
    <source>
        <dbReference type="SAM" id="MobiDB-lite"/>
    </source>
</evidence>
<accession>X6NJF6</accession>
<feature type="transmembrane region" description="Helical" evidence="3">
    <location>
        <begin position="367"/>
        <end position="388"/>
    </location>
</feature>
<gene>
    <name evidence="5" type="ORF">RFI_11007</name>
</gene>
<dbReference type="Gene3D" id="1.20.58.390">
    <property type="entry name" value="Neurotransmitter-gated ion-channel transmembrane domain"/>
    <property type="match status" value="1"/>
</dbReference>
<dbReference type="InterPro" id="IPR038050">
    <property type="entry name" value="Neuro_actylchol_rec"/>
</dbReference>
<dbReference type="GO" id="GO:0019825">
    <property type="term" value="F:oxygen binding"/>
    <property type="evidence" value="ECO:0007669"/>
    <property type="project" value="InterPro"/>
</dbReference>
<feature type="region of interest" description="Disordered" evidence="2">
    <location>
        <begin position="465"/>
        <end position="509"/>
    </location>
</feature>
<proteinExistence type="predicted"/>
<sequence length="509" mass="59913">MVQQLGGVIHFAEDEHFPQILREIGAKHYEFQIQPKHFVVGKKAFLQMLQSMLGVMWDGTAQRAWSRTWDYMSAVMCRALKESWMLHLPSEPAEIKCDLTFEHIKSINWLEGNFYADVHYNFYNGGIPSEASAFSTSNPNFSLEKITHPPWFVELLNEDEATDYYNVHNMPQVTYVSDTKDAIFQRGQVSGTFNQFFDLKKYPFDAHRLRLYFQLNVDRQYARFDKEHIKVSIAPMSKLLGLGGTDWDICTPICHFESRKINYKKHQMLVVSVPIRRRFGNFIYQENLKKRKINTLKVVKFFFFPFQVLFPLFLVDSVALQAYFVEAHPVFYRMSLLVPLLLTLFTFKWTLSNQFPPVPYLMVMDHFFLQSYFIFFLHTMISVVIFLLERNGTYRQFYNYLFFITVFFVYLGMRLSLLLSCLQKIEYGKRNCRNEHAQNSLIQMFIMNYGDIYPKDTQNFQKLQRKNSFSEPSKSDGPSASVSNNRNSQNKEVSVTNTYTDIEKPATLN</sequence>
<dbReference type="GO" id="GO:0016020">
    <property type="term" value="C:membrane"/>
    <property type="evidence" value="ECO:0007669"/>
    <property type="project" value="UniProtKB-SubCell"/>
</dbReference>
<dbReference type="CDD" id="cd01040">
    <property type="entry name" value="Mb-like"/>
    <property type="match status" value="1"/>
</dbReference>
<protein>
    <recommendedName>
        <fullName evidence="4">Globin domain-containing protein</fullName>
    </recommendedName>
</protein>
<dbReference type="GO" id="GO:0005230">
    <property type="term" value="F:extracellular ligand-gated monoatomic ion channel activity"/>
    <property type="evidence" value="ECO:0007669"/>
    <property type="project" value="InterPro"/>
</dbReference>
<feature type="compositionally biased region" description="Polar residues" evidence="2">
    <location>
        <begin position="465"/>
        <end position="500"/>
    </location>
</feature>
<feature type="domain" description="Globin" evidence="4">
    <location>
        <begin position="1"/>
        <end position="81"/>
    </location>
</feature>
<dbReference type="PROSITE" id="PS01033">
    <property type="entry name" value="GLOBIN"/>
    <property type="match status" value="1"/>
</dbReference>
<evidence type="ECO:0000259" key="4">
    <source>
        <dbReference type="PROSITE" id="PS01033"/>
    </source>
</evidence>
<feature type="transmembrane region" description="Helical" evidence="3">
    <location>
        <begin position="400"/>
        <end position="422"/>
    </location>
</feature>
<organism evidence="5 6">
    <name type="scientific">Reticulomyxa filosa</name>
    <dbReference type="NCBI Taxonomy" id="46433"/>
    <lineage>
        <taxon>Eukaryota</taxon>
        <taxon>Sar</taxon>
        <taxon>Rhizaria</taxon>
        <taxon>Retaria</taxon>
        <taxon>Foraminifera</taxon>
        <taxon>Monothalamids</taxon>
        <taxon>Reticulomyxidae</taxon>
        <taxon>Reticulomyxa</taxon>
    </lineage>
</organism>
<dbReference type="Pfam" id="PF00042">
    <property type="entry name" value="Globin"/>
    <property type="match status" value="1"/>
</dbReference>
<name>X6NJF6_RETFI</name>
<keyword evidence="6" id="KW-1185">Reference proteome</keyword>
<dbReference type="Gene3D" id="1.10.490.10">
    <property type="entry name" value="Globins"/>
    <property type="match status" value="1"/>
</dbReference>
<dbReference type="Gene3D" id="2.70.170.10">
    <property type="entry name" value="Neurotransmitter-gated ion-channel ligand-binding domain"/>
    <property type="match status" value="1"/>
</dbReference>
<dbReference type="SUPFAM" id="SSF46458">
    <property type="entry name" value="Globin-like"/>
    <property type="match status" value="1"/>
</dbReference>